<keyword evidence="2" id="KW-1185">Reference proteome</keyword>
<gene>
    <name evidence="1" type="ORF">FYC51_10115</name>
</gene>
<sequence>MTAPNHCDFSAADFRATAIESSAGRLIRVTGSGLCPTSGWELRLVAANPGVVPHPETLWLELREFEPRKAPRVVTETTVEAIVEDSRAREIVVRFGWREGFTIPVVAASLPRSRRAARRASDAARGRLAASAL</sequence>
<evidence type="ECO:0000313" key="1">
    <source>
        <dbReference type="EMBL" id="TYL53954.1"/>
    </source>
</evidence>
<dbReference type="Proteomes" id="UP000325243">
    <property type="component" value="Unassembled WGS sequence"/>
</dbReference>
<protein>
    <submittedName>
        <fullName evidence="1">Uncharacterized protein</fullName>
    </submittedName>
</protein>
<dbReference type="RefSeq" id="WP_148733418.1">
    <property type="nucleotide sequence ID" value="NZ_VSSB01000001.1"/>
</dbReference>
<organism evidence="1 2">
    <name type="scientific">Agromyces mariniharenae</name>
    <dbReference type="NCBI Taxonomy" id="2604423"/>
    <lineage>
        <taxon>Bacteria</taxon>
        <taxon>Bacillati</taxon>
        <taxon>Actinomycetota</taxon>
        <taxon>Actinomycetes</taxon>
        <taxon>Micrococcales</taxon>
        <taxon>Microbacteriaceae</taxon>
        <taxon>Agromyces</taxon>
    </lineage>
</organism>
<dbReference type="AlphaFoldDB" id="A0A5S4V4N0"/>
<accession>A0A5S4V4N0</accession>
<name>A0A5S4V4N0_9MICO</name>
<reference evidence="1 2" key="1">
    <citation type="submission" date="2019-08" db="EMBL/GenBank/DDBJ databases">
        <authorList>
            <person name="Hu J."/>
        </authorList>
    </citation>
    <scope>NUCLEOTIDE SEQUENCE [LARGE SCALE GENOMIC DNA]</scope>
    <source>
        <strain evidence="1 2">NEAU-184</strain>
    </source>
</reference>
<comment type="caution">
    <text evidence="1">The sequence shown here is derived from an EMBL/GenBank/DDBJ whole genome shotgun (WGS) entry which is preliminary data.</text>
</comment>
<dbReference type="EMBL" id="VSSB01000001">
    <property type="protein sequence ID" value="TYL53954.1"/>
    <property type="molecule type" value="Genomic_DNA"/>
</dbReference>
<proteinExistence type="predicted"/>
<evidence type="ECO:0000313" key="2">
    <source>
        <dbReference type="Proteomes" id="UP000325243"/>
    </source>
</evidence>